<sequence length="185" mass="20480">MTDAPVTVLLRAWQAGEASALDRLMPVVYAELYRLAMARMHGERSGHTWSPTELLSEAFLRLSGARTDFQDRAHFFAVAARIMRRILVDHARASAAQKRGGRVRAVTLDEQLIGGGRPEQLVALDDALAALADVDARKAEVVELRYFAGMTQQEIAQAVGVHVNTVARDLRLAEAWIHRQLLEAD</sequence>
<dbReference type="InterPro" id="IPR036388">
    <property type="entry name" value="WH-like_DNA-bd_sf"/>
</dbReference>
<dbReference type="Proteomes" id="UP000237968">
    <property type="component" value="Unassembled WGS sequence"/>
</dbReference>
<evidence type="ECO:0000313" key="7">
    <source>
        <dbReference type="Proteomes" id="UP000237968"/>
    </source>
</evidence>
<feature type="domain" description="RNA polymerase sigma-70 ECF-like HTH" evidence="5">
    <location>
        <begin position="6"/>
        <end position="181"/>
    </location>
</feature>
<dbReference type="AlphaFoldDB" id="A0A2S9XEK3"/>
<dbReference type="GO" id="GO:0016987">
    <property type="term" value="F:sigma factor activity"/>
    <property type="evidence" value="ECO:0007669"/>
    <property type="project" value="UniProtKB-KW"/>
</dbReference>
<dbReference type="NCBIfam" id="TIGR02937">
    <property type="entry name" value="sigma70-ECF"/>
    <property type="match status" value="1"/>
</dbReference>
<keyword evidence="7" id="KW-1185">Reference proteome</keyword>
<accession>A0A2S9XEK3</accession>
<dbReference type="SUPFAM" id="SSF88659">
    <property type="entry name" value="Sigma3 and sigma4 domains of RNA polymerase sigma factors"/>
    <property type="match status" value="1"/>
</dbReference>
<keyword evidence="3" id="KW-0731">Sigma factor</keyword>
<dbReference type="Pfam" id="PF07638">
    <property type="entry name" value="Sigma70_ECF"/>
    <property type="match status" value="1"/>
</dbReference>
<evidence type="ECO:0000256" key="2">
    <source>
        <dbReference type="ARBA" id="ARBA00023015"/>
    </source>
</evidence>
<dbReference type="InterPro" id="IPR013324">
    <property type="entry name" value="RNA_pol_sigma_r3/r4-like"/>
</dbReference>
<dbReference type="RefSeq" id="WP_219906887.1">
    <property type="nucleotide sequence ID" value="NZ_PVNK01000257.1"/>
</dbReference>
<keyword evidence="4" id="KW-0804">Transcription</keyword>
<evidence type="ECO:0000259" key="5">
    <source>
        <dbReference type="Pfam" id="PF07638"/>
    </source>
</evidence>
<reference evidence="6 7" key="1">
    <citation type="submission" date="2018-03" db="EMBL/GenBank/DDBJ databases">
        <title>Draft Genome Sequences of the Obligatory Marine Myxobacteria Enhygromyxa salina SWB005.</title>
        <authorList>
            <person name="Poehlein A."/>
            <person name="Moghaddam J.A."/>
            <person name="Harms H."/>
            <person name="Alanjari M."/>
            <person name="Koenig G.M."/>
            <person name="Daniel R."/>
            <person name="Schaeberle T.F."/>
        </authorList>
    </citation>
    <scope>NUCLEOTIDE SEQUENCE [LARGE SCALE GENOMIC DNA]</scope>
    <source>
        <strain evidence="6 7">SWB005</strain>
    </source>
</reference>
<comment type="caution">
    <text evidence="6">The sequence shown here is derived from an EMBL/GenBank/DDBJ whole genome shotgun (WGS) entry which is preliminary data.</text>
</comment>
<protein>
    <submittedName>
        <fullName evidence="6">RNA polymerase sigma factor</fullName>
    </submittedName>
</protein>
<dbReference type="PANTHER" id="PTHR43133">
    <property type="entry name" value="RNA POLYMERASE ECF-TYPE SIGMA FACTO"/>
    <property type="match status" value="1"/>
</dbReference>
<dbReference type="InterPro" id="IPR039425">
    <property type="entry name" value="RNA_pol_sigma-70-like"/>
</dbReference>
<evidence type="ECO:0000256" key="1">
    <source>
        <dbReference type="ARBA" id="ARBA00010641"/>
    </source>
</evidence>
<dbReference type="InterPro" id="IPR013325">
    <property type="entry name" value="RNA_pol_sigma_r2"/>
</dbReference>
<dbReference type="SUPFAM" id="SSF88946">
    <property type="entry name" value="Sigma2 domain of RNA polymerase sigma factors"/>
    <property type="match status" value="1"/>
</dbReference>
<comment type="similarity">
    <text evidence="1">Belongs to the sigma-70 factor family. ECF subfamily.</text>
</comment>
<name>A0A2S9XEK3_9BACT</name>
<dbReference type="PANTHER" id="PTHR43133:SF39">
    <property type="entry name" value="SIMILAR TO RNA POLYMERASE SIGMA-E FACTOR"/>
    <property type="match status" value="1"/>
</dbReference>
<keyword evidence="2" id="KW-0805">Transcription regulation</keyword>
<evidence type="ECO:0000313" key="6">
    <source>
        <dbReference type="EMBL" id="PRP91101.1"/>
    </source>
</evidence>
<dbReference type="EMBL" id="PVNK01000257">
    <property type="protein sequence ID" value="PRP91101.1"/>
    <property type="molecule type" value="Genomic_DNA"/>
</dbReference>
<proteinExistence type="inferred from homology"/>
<dbReference type="NCBIfam" id="TIGR02999">
    <property type="entry name" value="Sig-70_X6"/>
    <property type="match status" value="1"/>
</dbReference>
<dbReference type="Gene3D" id="1.10.10.10">
    <property type="entry name" value="Winged helix-like DNA-binding domain superfamily/Winged helix DNA-binding domain"/>
    <property type="match status" value="1"/>
</dbReference>
<evidence type="ECO:0000256" key="4">
    <source>
        <dbReference type="ARBA" id="ARBA00023163"/>
    </source>
</evidence>
<evidence type="ECO:0000256" key="3">
    <source>
        <dbReference type="ARBA" id="ARBA00023082"/>
    </source>
</evidence>
<dbReference type="InterPro" id="IPR053812">
    <property type="entry name" value="HTH_Sigma70_ECF-like"/>
</dbReference>
<dbReference type="Gene3D" id="1.10.1740.10">
    <property type="match status" value="1"/>
</dbReference>
<dbReference type="InterPro" id="IPR011517">
    <property type="entry name" value="RNA_pol_sigma70_ECF-like"/>
</dbReference>
<dbReference type="InterPro" id="IPR014284">
    <property type="entry name" value="RNA_pol_sigma-70_dom"/>
</dbReference>
<organism evidence="6 7">
    <name type="scientific">Enhygromyxa salina</name>
    <dbReference type="NCBI Taxonomy" id="215803"/>
    <lineage>
        <taxon>Bacteria</taxon>
        <taxon>Pseudomonadati</taxon>
        <taxon>Myxococcota</taxon>
        <taxon>Polyangia</taxon>
        <taxon>Nannocystales</taxon>
        <taxon>Nannocystaceae</taxon>
        <taxon>Enhygromyxa</taxon>
    </lineage>
</organism>
<dbReference type="GO" id="GO:0006352">
    <property type="term" value="P:DNA-templated transcription initiation"/>
    <property type="evidence" value="ECO:0007669"/>
    <property type="project" value="InterPro"/>
</dbReference>
<gene>
    <name evidence="6" type="ORF">ENSA5_58380</name>
</gene>